<evidence type="ECO:0000313" key="2">
    <source>
        <dbReference type="EMBL" id="MDF8332820.1"/>
    </source>
</evidence>
<dbReference type="InterPro" id="IPR018673">
    <property type="entry name" value="DUF2141"/>
</dbReference>
<evidence type="ECO:0000256" key="1">
    <source>
        <dbReference type="SAM" id="SignalP"/>
    </source>
</evidence>
<accession>A0ABT6CIC2</accession>
<dbReference type="Proteomes" id="UP001222770">
    <property type="component" value="Unassembled WGS sequence"/>
</dbReference>
<gene>
    <name evidence="2" type="ORF">POM99_06390</name>
</gene>
<feature type="chain" id="PRO_5047216695" evidence="1">
    <location>
        <begin position="25"/>
        <end position="151"/>
    </location>
</feature>
<sequence length="151" mass="16189">MNTTGRAMKRLAMLAPLALLGANAPIGTTVSVNVNAMRDSNGFVRMCLTGNAAMFPKKCDLDPAAKRVIVKASDAGTVVFHDVPPGRYAIALLHDENGNGKMDWSFIGMPKEGFGFSRDAPVRLSAPKFDAAAFEVSGQPVKMSMKVRYLL</sequence>
<organism evidence="2 3">
    <name type="scientific">Novosphingobium cyanobacteriorum</name>
    <dbReference type="NCBI Taxonomy" id="3024215"/>
    <lineage>
        <taxon>Bacteria</taxon>
        <taxon>Pseudomonadati</taxon>
        <taxon>Pseudomonadota</taxon>
        <taxon>Alphaproteobacteria</taxon>
        <taxon>Sphingomonadales</taxon>
        <taxon>Sphingomonadaceae</taxon>
        <taxon>Novosphingobium</taxon>
    </lineage>
</organism>
<keyword evidence="1" id="KW-0732">Signal</keyword>
<dbReference type="RefSeq" id="WP_277276026.1">
    <property type="nucleotide sequence ID" value="NZ_JAROCY010000005.1"/>
</dbReference>
<reference evidence="2 3" key="1">
    <citation type="submission" date="2023-03" db="EMBL/GenBank/DDBJ databases">
        <title>Novosphingobium cyanobacteriorum sp. nov., isolated from a eutrophic reservoir during the Microcystis bloom period.</title>
        <authorList>
            <person name="Kang M."/>
            <person name="Le V."/>
            <person name="Ko S.-R."/>
            <person name="Lee S.-A."/>
            <person name="Ahn C.-Y."/>
        </authorList>
    </citation>
    <scope>NUCLEOTIDE SEQUENCE [LARGE SCALE GENOMIC DNA]</scope>
    <source>
        <strain evidence="2 3">HBC54</strain>
    </source>
</reference>
<evidence type="ECO:0000313" key="3">
    <source>
        <dbReference type="Proteomes" id="UP001222770"/>
    </source>
</evidence>
<dbReference type="Pfam" id="PF09912">
    <property type="entry name" value="DUF2141"/>
    <property type="match status" value="1"/>
</dbReference>
<feature type="signal peptide" evidence="1">
    <location>
        <begin position="1"/>
        <end position="24"/>
    </location>
</feature>
<keyword evidence="3" id="KW-1185">Reference proteome</keyword>
<comment type="caution">
    <text evidence="2">The sequence shown here is derived from an EMBL/GenBank/DDBJ whole genome shotgun (WGS) entry which is preliminary data.</text>
</comment>
<name>A0ABT6CIC2_9SPHN</name>
<protein>
    <submittedName>
        <fullName evidence="2">DUF2141 domain-containing protein</fullName>
    </submittedName>
</protein>
<proteinExistence type="predicted"/>
<dbReference type="EMBL" id="JAROCY010000005">
    <property type="protein sequence ID" value="MDF8332820.1"/>
    <property type="molecule type" value="Genomic_DNA"/>
</dbReference>